<feature type="transmembrane region" description="Helical" evidence="2">
    <location>
        <begin position="301"/>
        <end position="324"/>
    </location>
</feature>
<dbReference type="Proteomes" id="UP000572635">
    <property type="component" value="Unassembled WGS sequence"/>
</dbReference>
<accession>A0A7W8VEI1</accession>
<dbReference type="GO" id="GO:0006508">
    <property type="term" value="P:proteolysis"/>
    <property type="evidence" value="ECO:0007669"/>
    <property type="project" value="UniProtKB-KW"/>
</dbReference>
<name>A0A7W8VEI1_9ACTN</name>
<evidence type="ECO:0000256" key="2">
    <source>
        <dbReference type="SAM" id="Phobius"/>
    </source>
</evidence>
<feature type="transmembrane region" description="Helical" evidence="2">
    <location>
        <begin position="214"/>
        <end position="233"/>
    </location>
</feature>
<organism evidence="4 5">
    <name type="scientific">Nocardiopsis composta</name>
    <dbReference type="NCBI Taxonomy" id="157465"/>
    <lineage>
        <taxon>Bacteria</taxon>
        <taxon>Bacillati</taxon>
        <taxon>Actinomycetota</taxon>
        <taxon>Actinomycetes</taxon>
        <taxon>Streptosporangiales</taxon>
        <taxon>Nocardiopsidaceae</taxon>
        <taxon>Nocardiopsis</taxon>
    </lineage>
</organism>
<keyword evidence="2" id="KW-0472">Membrane</keyword>
<keyword evidence="5" id="KW-1185">Reference proteome</keyword>
<dbReference type="AlphaFoldDB" id="A0A7W8VEI1"/>
<proteinExistence type="predicted"/>
<reference evidence="4 5" key="1">
    <citation type="submission" date="2020-08" db="EMBL/GenBank/DDBJ databases">
        <title>Sequencing the genomes of 1000 actinobacteria strains.</title>
        <authorList>
            <person name="Klenk H.-P."/>
        </authorList>
    </citation>
    <scope>NUCLEOTIDE SEQUENCE [LARGE SCALE GENOMIC DNA]</scope>
    <source>
        <strain evidence="4 5">DSM 44551</strain>
    </source>
</reference>
<sequence>MSALSGHPGPGPVPEDRREGPHGHPAPGPAPAEAAGYPVPGPGPEGDGARGAPQAPPAPRVEAAPEGTPYHLLARNRWNSWWRPIVGTFAFLVPALVIMVALSMGAGIVAFLNGGGDGGDPMALLEAAPLTFLGATLLGLASALPLVLLTVRLVQRRPAGTLSSVAGRFRWRWALTCAGAAVAAIALGYVVSVATYLATGQDLGQVFGAEGWNWAGWGVFLPAAALILLAVPFQAAAEEYVFRGWLMQAFGSFIRTPWPGIVVSSLLFMSVHGYTGWGAAWIFVWAMTLAWLSVRTGGLEAAVVMHVLHNLTGMLVTSAMGDIAAPLDQGAVPWEFVPGALVQTFAFVALTVLLARRRGVQTRS</sequence>
<feature type="region of interest" description="Disordered" evidence="1">
    <location>
        <begin position="1"/>
        <end position="64"/>
    </location>
</feature>
<dbReference type="Pfam" id="PF02517">
    <property type="entry name" value="Rce1-like"/>
    <property type="match status" value="1"/>
</dbReference>
<evidence type="ECO:0000256" key="1">
    <source>
        <dbReference type="SAM" id="MobiDB-lite"/>
    </source>
</evidence>
<keyword evidence="2" id="KW-1133">Transmembrane helix</keyword>
<feature type="domain" description="CAAX prenyl protease 2/Lysostaphin resistance protein A-like" evidence="3">
    <location>
        <begin position="224"/>
        <end position="311"/>
    </location>
</feature>
<keyword evidence="4" id="KW-0645">Protease</keyword>
<feature type="transmembrane region" description="Helical" evidence="2">
    <location>
        <begin position="274"/>
        <end position="294"/>
    </location>
</feature>
<feature type="transmembrane region" description="Helical" evidence="2">
    <location>
        <begin position="173"/>
        <end position="194"/>
    </location>
</feature>
<dbReference type="GO" id="GO:0080120">
    <property type="term" value="P:CAAX-box protein maturation"/>
    <property type="evidence" value="ECO:0007669"/>
    <property type="project" value="UniProtKB-ARBA"/>
</dbReference>
<evidence type="ECO:0000313" key="4">
    <source>
        <dbReference type="EMBL" id="MBB5433332.1"/>
    </source>
</evidence>
<evidence type="ECO:0000259" key="3">
    <source>
        <dbReference type="Pfam" id="PF02517"/>
    </source>
</evidence>
<dbReference type="GO" id="GO:0004175">
    <property type="term" value="F:endopeptidase activity"/>
    <property type="evidence" value="ECO:0007669"/>
    <property type="project" value="UniProtKB-ARBA"/>
</dbReference>
<feature type="transmembrane region" description="Helical" evidence="2">
    <location>
        <begin position="132"/>
        <end position="153"/>
    </location>
</feature>
<evidence type="ECO:0000313" key="5">
    <source>
        <dbReference type="Proteomes" id="UP000572635"/>
    </source>
</evidence>
<dbReference type="RefSeq" id="WP_221331594.1">
    <property type="nucleotide sequence ID" value="NZ_BAAAJD010000044.1"/>
</dbReference>
<gene>
    <name evidence="4" type="ORF">HDA36_003416</name>
</gene>
<keyword evidence="4" id="KW-0378">Hydrolase</keyword>
<feature type="transmembrane region" description="Helical" evidence="2">
    <location>
        <begin position="245"/>
        <end position="268"/>
    </location>
</feature>
<feature type="transmembrane region" description="Helical" evidence="2">
    <location>
        <begin position="336"/>
        <end position="355"/>
    </location>
</feature>
<protein>
    <submittedName>
        <fullName evidence="4">Membrane protease YdiL (CAAX protease family)</fullName>
    </submittedName>
</protein>
<feature type="transmembrane region" description="Helical" evidence="2">
    <location>
        <begin position="85"/>
        <end position="112"/>
    </location>
</feature>
<comment type="caution">
    <text evidence="4">The sequence shown here is derived from an EMBL/GenBank/DDBJ whole genome shotgun (WGS) entry which is preliminary data.</text>
</comment>
<dbReference type="EMBL" id="JACHDB010000001">
    <property type="protein sequence ID" value="MBB5433332.1"/>
    <property type="molecule type" value="Genomic_DNA"/>
</dbReference>
<keyword evidence="2" id="KW-0812">Transmembrane</keyword>
<dbReference type="InterPro" id="IPR003675">
    <property type="entry name" value="Rce1/LyrA-like_dom"/>
</dbReference>